<feature type="compositionally biased region" description="Low complexity" evidence="1">
    <location>
        <begin position="188"/>
        <end position="205"/>
    </location>
</feature>
<gene>
    <name evidence="2" type="ORF">EHYA_07460</name>
</gene>
<evidence type="ECO:0000313" key="2">
    <source>
        <dbReference type="EMBL" id="GCD99738.1"/>
    </source>
</evidence>
<dbReference type="OrthoDB" id="3543452at2"/>
<feature type="compositionally biased region" description="Polar residues" evidence="1">
    <location>
        <begin position="539"/>
        <end position="553"/>
    </location>
</feature>
<feature type="compositionally biased region" description="Basic residues" evidence="1">
    <location>
        <begin position="342"/>
        <end position="359"/>
    </location>
</feature>
<reference evidence="2 3" key="1">
    <citation type="submission" date="2018-12" db="EMBL/GenBank/DDBJ databases">
        <title>Draft genome sequence of Embleya hyalina NBRC 13850T.</title>
        <authorList>
            <person name="Komaki H."/>
            <person name="Hosoyama A."/>
            <person name="Kimura A."/>
            <person name="Ichikawa N."/>
            <person name="Tamura T."/>
        </authorList>
    </citation>
    <scope>NUCLEOTIDE SEQUENCE [LARGE SCALE GENOMIC DNA]</scope>
    <source>
        <strain evidence="2 3">NBRC 13850</strain>
    </source>
</reference>
<name>A0A401YYS2_9ACTN</name>
<feature type="compositionally biased region" description="Pro residues" evidence="1">
    <location>
        <begin position="37"/>
        <end position="46"/>
    </location>
</feature>
<feature type="region of interest" description="Disordered" evidence="1">
    <location>
        <begin position="538"/>
        <end position="676"/>
    </location>
</feature>
<feature type="compositionally biased region" description="Basic and acidic residues" evidence="1">
    <location>
        <begin position="634"/>
        <end position="646"/>
    </location>
</feature>
<protein>
    <submittedName>
        <fullName evidence="2">Uncharacterized protein</fullName>
    </submittedName>
</protein>
<feature type="compositionally biased region" description="Polar residues" evidence="1">
    <location>
        <begin position="650"/>
        <end position="668"/>
    </location>
</feature>
<feature type="compositionally biased region" description="Low complexity" evidence="1">
    <location>
        <begin position="296"/>
        <end position="337"/>
    </location>
</feature>
<feature type="compositionally biased region" description="Basic and acidic residues" evidence="1">
    <location>
        <begin position="369"/>
        <end position="388"/>
    </location>
</feature>
<feature type="region of interest" description="Disordered" evidence="1">
    <location>
        <begin position="134"/>
        <end position="472"/>
    </location>
</feature>
<feature type="region of interest" description="Disordered" evidence="1">
    <location>
        <begin position="1"/>
        <end position="109"/>
    </location>
</feature>
<dbReference type="EMBL" id="BIFH01000034">
    <property type="protein sequence ID" value="GCD99738.1"/>
    <property type="molecule type" value="Genomic_DNA"/>
</dbReference>
<feature type="compositionally biased region" description="Gly residues" evidence="1">
    <location>
        <begin position="178"/>
        <end position="187"/>
    </location>
</feature>
<feature type="compositionally biased region" description="Gly residues" evidence="1">
    <location>
        <begin position="269"/>
        <end position="295"/>
    </location>
</feature>
<accession>A0A401YYS2</accession>
<feature type="compositionally biased region" description="Basic and acidic residues" evidence="1">
    <location>
        <begin position="403"/>
        <end position="413"/>
    </location>
</feature>
<dbReference type="Proteomes" id="UP000286931">
    <property type="component" value="Unassembled WGS sequence"/>
</dbReference>
<dbReference type="AlphaFoldDB" id="A0A401YYS2"/>
<feature type="compositionally biased region" description="Basic and acidic residues" evidence="1">
    <location>
        <begin position="852"/>
        <end position="865"/>
    </location>
</feature>
<feature type="compositionally biased region" description="Low complexity" evidence="1">
    <location>
        <begin position="47"/>
        <end position="56"/>
    </location>
</feature>
<keyword evidence="3" id="KW-1185">Reference proteome</keyword>
<feature type="compositionally biased region" description="Gly residues" evidence="1">
    <location>
        <begin position="1"/>
        <end position="15"/>
    </location>
</feature>
<organism evidence="2 3">
    <name type="scientific">Embleya hyalina</name>
    <dbReference type="NCBI Taxonomy" id="516124"/>
    <lineage>
        <taxon>Bacteria</taxon>
        <taxon>Bacillati</taxon>
        <taxon>Actinomycetota</taxon>
        <taxon>Actinomycetes</taxon>
        <taxon>Kitasatosporales</taxon>
        <taxon>Streptomycetaceae</taxon>
        <taxon>Embleya</taxon>
    </lineage>
</organism>
<feature type="compositionally biased region" description="Basic and acidic residues" evidence="1">
    <location>
        <begin position="139"/>
        <end position="152"/>
    </location>
</feature>
<sequence length="873" mass="90048">MSDSDGGNGPSGTPGGVPNNVVEFPRVGFRPSIDAPPNAPSEPADPPAAEGSEPAGRVWPTPRGRGRLMRPPAVLPTPLSTPARPADAPVGEATEPAGHPETADAPGRDLAAMSMVSVAGVSVAALRGTHHLAGWLQAKHSERREAKTDKTNAKNGEQGAKSKRKALASLASKFERGTGTGVGGGGSVRRSSGAGSGASSPRSGVPGSGSGFAGRGTAGASGAGGKSPRKRGGSSGAGSKSAGSSRSGSGRTPNSRSGGGGQASAPKAAGGGGGRSGPGPGKSGGTGGSSGGRGSGPRAALGGLARGAKALKSSSGKAASGKDAANGGAGKSDSAGPGNRGGGRRRGRARPKPPSRKTRVAGAATRRRDRSDADRAGTEGRKGAEGSKRRVSPRSSAPGSGARSRDGSDERGRNAPKGSPRARKAADARRERAARRHRGRTGGLAPESRYRRRLGVPEGEGASNPPKGSRRWRCARGRTWLRTRPIPTVWKAARTARMADRDGAPRGLSRWARIKARGRALRARPPVVIVVVAGDAEDTTTGNARKSTPNTARNRVFDRSTKYEAAQAHTPKYTISGNTSPRTTPPPPPRVDPGLVPPRTQRPPRRQPVKAKTTEPPKPSRVEQPPGTPVPEYSYERRENLQRDTLRNGAEQSKSPTQSAPTGSTSIDPTAPESAVAGGFPVRARRVRPVVPPLLRLRHYYDYRLEREPDPTPPPPPRPVRAAITAGPVTKGTRMPAPAHRRAALAPAGADTDLTIYDLIDADRDTASEILDRVDEARKVAAWAAALQDRLDQLKANVAQLKIPGSLSGNVVRLLEQAESLKSAADDLVAALPRASEAIATAAANASARHRNPADRARDLGHRAPAEAVYHKG</sequence>
<feature type="compositionally biased region" description="Low complexity" evidence="1">
    <location>
        <begin position="237"/>
        <end position="256"/>
    </location>
</feature>
<comment type="caution">
    <text evidence="2">The sequence shown here is derived from an EMBL/GenBank/DDBJ whole genome shotgun (WGS) entry which is preliminary data.</text>
</comment>
<evidence type="ECO:0000256" key="1">
    <source>
        <dbReference type="SAM" id="MobiDB-lite"/>
    </source>
</evidence>
<dbReference type="RefSeq" id="WP_126641514.1">
    <property type="nucleotide sequence ID" value="NZ_BIFH01000034.1"/>
</dbReference>
<feature type="compositionally biased region" description="Basic and acidic residues" evidence="1">
    <location>
        <begin position="612"/>
        <end position="621"/>
    </location>
</feature>
<proteinExistence type="predicted"/>
<feature type="compositionally biased region" description="Low complexity" evidence="1">
    <location>
        <begin position="393"/>
        <end position="402"/>
    </location>
</feature>
<evidence type="ECO:0000313" key="3">
    <source>
        <dbReference type="Proteomes" id="UP000286931"/>
    </source>
</evidence>
<feature type="compositionally biased region" description="Gly residues" evidence="1">
    <location>
        <begin position="206"/>
        <end position="225"/>
    </location>
</feature>
<feature type="region of interest" description="Disordered" evidence="1">
    <location>
        <begin position="843"/>
        <end position="873"/>
    </location>
</feature>